<dbReference type="RefSeq" id="WP_230222925.1">
    <property type="nucleotide sequence ID" value="NZ_JAJKFT010000010.1"/>
</dbReference>
<gene>
    <name evidence="3" type="primary">prfH</name>
    <name evidence="3" type="ORF">LOC68_22530</name>
</gene>
<dbReference type="Pfam" id="PF00472">
    <property type="entry name" value="RF-1"/>
    <property type="match status" value="1"/>
</dbReference>
<dbReference type="NCBIfam" id="TIGR03072">
    <property type="entry name" value="release_prfH"/>
    <property type="match status" value="1"/>
</dbReference>
<feature type="domain" description="Prokaryotic-type class I peptide chain release factors" evidence="2">
    <location>
        <begin position="117"/>
        <end position="133"/>
    </location>
</feature>
<dbReference type="PANTHER" id="PTHR43804:SF9">
    <property type="entry name" value="PEPTIDE CHAIN RELEASE FACTOR HOMOLOG-RELATED"/>
    <property type="match status" value="1"/>
</dbReference>
<keyword evidence="4" id="KW-1185">Reference proteome</keyword>
<dbReference type="Gene3D" id="3.30.70.1660">
    <property type="match status" value="1"/>
</dbReference>
<reference evidence="3" key="1">
    <citation type="submission" date="2021-11" db="EMBL/GenBank/DDBJ databases">
        <title>Genome sequence.</title>
        <authorList>
            <person name="Sun Q."/>
        </authorList>
    </citation>
    <scope>NUCLEOTIDE SEQUENCE</scope>
    <source>
        <strain evidence="3">JC732</strain>
    </source>
</reference>
<dbReference type="Gene3D" id="3.30.160.20">
    <property type="match status" value="1"/>
</dbReference>
<dbReference type="EMBL" id="JAJKFT010000010">
    <property type="protein sequence ID" value="MCC9631179.1"/>
    <property type="molecule type" value="Genomic_DNA"/>
</dbReference>
<dbReference type="PANTHER" id="PTHR43804">
    <property type="entry name" value="LD18447P"/>
    <property type="match status" value="1"/>
</dbReference>
<dbReference type="PROSITE" id="PS00745">
    <property type="entry name" value="RF_PROK_I"/>
    <property type="match status" value="1"/>
</dbReference>
<protein>
    <submittedName>
        <fullName evidence="3">Peptide chain release factor H</fullName>
    </submittedName>
</protein>
<name>A0A9X1MR74_9BACT</name>
<proteinExistence type="inferred from homology"/>
<sequence>MNWLQLTSGQGPVECQRFVAHLAEEILRDAAAHDLDGGLIGSGVGERRDTLLSALLSLEGENLPLFVDRWVGTHKWICPSPYRANHKRKNWYAGVRNIAPPETPAWSPSELRIDTMRSSGPGGQHVNKTSSAVRITHLPSGISVVAQEERSQHRNRALAFARLAKIFEQAEQGAADEKQKELWSEHWSLERGNEVRIYRGPNFTLD</sequence>
<evidence type="ECO:0000313" key="4">
    <source>
        <dbReference type="Proteomes" id="UP001139103"/>
    </source>
</evidence>
<dbReference type="InterPro" id="IPR045853">
    <property type="entry name" value="Pep_chain_release_fac_I_sf"/>
</dbReference>
<dbReference type="AlphaFoldDB" id="A0A9X1MR74"/>
<dbReference type="Proteomes" id="UP001139103">
    <property type="component" value="Unassembled WGS sequence"/>
</dbReference>
<dbReference type="InterPro" id="IPR017509">
    <property type="entry name" value="PrfH"/>
</dbReference>
<dbReference type="InterPro" id="IPR000352">
    <property type="entry name" value="Pep_chain_release_fac_I"/>
</dbReference>
<evidence type="ECO:0000256" key="1">
    <source>
        <dbReference type="ARBA" id="ARBA00010835"/>
    </source>
</evidence>
<accession>A0A9X1MR74</accession>
<dbReference type="GO" id="GO:0003747">
    <property type="term" value="F:translation release factor activity"/>
    <property type="evidence" value="ECO:0007669"/>
    <property type="project" value="InterPro"/>
</dbReference>
<dbReference type="InterPro" id="IPR050057">
    <property type="entry name" value="Prokaryotic/Mito_RF"/>
</dbReference>
<organism evidence="3 4">
    <name type="scientific">Blastopirellula sediminis</name>
    <dbReference type="NCBI Taxonomy" id="2894196"/>
    <lineage>
        <taxon>Bacteria</taxon>
        <taxon>Pseudomonadati</taxon>
        <taxon>Planctomycetota</taxon>
        <taxon>Planctomycetia</taxon>
        <taxon>Pirellulales</taxon>
        <taxon>Pirellulaceae</taxon>
        <taxon>Blastopirellula</taxon>
    </lineage>
</organism>
<comment type="similarity">
    <text evidence="1">Belongs to the prokaryotic/mitochondrial release factor family.</text>
</comment>
<evidence type="ECO:0000259" key="2">
    <source>
        <dbReference type="PROSITE" id="PS00745"/>
    </source>
</evidence>
<evidence type="ECO:0000313" key="3">
    <source>
        <dbReference type="EMBL" id="MCC9631179.1"/>
    </source>
</evidence>
<comment type="caution">
    <text evidence="3">The sequence shown here is derived from an EMBL/GenBank/DDBJ whole genome shotgun (WGS) entry which is preliminary data.</text>
</comment>
<dbReference type="SUPFAM" id="SSF75620">
    <property type="entry name" value="Release factor"/>
    <property type="match status" value="1"/>
</dbReference>